<feature type="transmembrane region" description="Helical" evidence="7">
    <location>
        <begin position="204"/>
        <end position="221"/>
    </location>
</feature>
<keyword evidence="2" id="KW-1003">Cell membrane</keyword>
<comment type="subcellular location">
    <subcellularLocation>
        <location evidence="1">Cell membrane</location>
        <topology evidence="1">Multi-pass membrane protein</topology>
    </subcellularLocation>
</comment>
<feature type="transmembrane region" description="Helical" evidence="7">
    <location>
        <begin position="326"/>
        <end position="352"/>
    </location>
</feature>
<gene>
    <name evidence="8" type="ORF">WG926_04525</name>
</gene>
<evidence type="ECO:0000313" key="8">
    <source>
        <dbReference type="EMBL" id="MEN2987557.1"/>
    </source>
</evidence>
<feature type="compositionally biased region" description="Low complexity" evidence="6">
    <location>
        <begin position="12"/>
        <end position="22"/>
    </location>
</feature>
<feature type="region of interest" description="Disordered" evidence="6">
    <location>
        <begin position="1"/>
        <end position="26"/>
    </location>
</feature>
<feature type="transmembrane region" description="Helical" evidence="7">
    <location>
        <begin position="125"/>
        <end position="147"/>
    </location>
</feature>
<keyword evidence="5 7" id="KW-0472">Membrane</keyword>
<evidence type="ECO:0000256" key="4">
    <source>
        <dbReference type="ARBA" id="ARBA00022989"/>
    </source>
</evidence>
<name>A0ABU9YFK3_9PROT</name>
<evidence type="ECO:0000256" key="3">
    <source>
        <dbReference type="ARBA" id="ARBA00022692"/>
    </source>
</evidence>
<feature type="transmembrane region" description="Helical" evidence="7">
    <location>
        <begin position="47"/>
        <end position="67"/>
    </location>
</feature>
<dbReference type="CDD" id="cd06581">
    <property type="entry name" value="TM_PBP1_LivM_like"/>
    <property type="match status" value="1"/>
</dbReference>
<proteinExistence type="predicted"/>
<evidence type="ECO:0000256" key="2">
    <source>
        <dbReference type="ARBA" id="ARBA00022475"/>
    </source>
</evidence>
<evidence type="ECO:0000256" key="5">
    <source>
        <dbReference type="ARBA" id="ARBA00023136"/>
    </source>
</evidence>
<sequence>MAILETPGARLSSPAAGSPAHAGPRHTAPSAAIAAAAIRPVNPTRRLLTRLLVLGFVALVLLLPLLLTNPYHMQVVLTGFIFAIGAYGLNIALGYTGLLSLGHAGFFGIGAYAVALLTSEQGWSFWPALVVAIVLSGGAGFVVGSICLRAKGHYLAIFTLAVGMIIYQVLDKWESLTNGPIGVVGIPGPSPIGPITFDSFTARYYLTAAFLLVAMLGAWRIRASLFGRTLLAIRMSEPLAAAAGVNVMAAKRLAFTMACIYAGVAGGLYASFIGFLGPDIAVVENTFNMLLYVLLGGIASVAGPLVGTMLVYMLTQFLQAFQTYQMLVFGPALIALVIFLPYGITGAVTMIARRLFPDGPARRQPAPAVTPAPQSSGRR</sequence>
<feature type="transmembrane region" description="Helical" evidence="7">
    <location>
        <begin position="100"/>
        <end position="119"/>
    </location>
</feature>
<dbReference type="PANTHER" id="PTHR30482:SF10">
    <property type="entry name" value="HIGH-AFFINITY BRANCHED-CHAIN AMINO ACID TRANSPORT PROTEIN BRAE"/>
    <property type="match status" value="1"/>
</dbReference>
<evidence type="ECO:0000256" key="6">
    <source>
        <dbReference type="SAM" id="MobiDB-lite"/>
    </source>
</evidence>
<feature type="transmembrane region" description="Helical" evidence="7">
    <location>
        <begin position="73"/>
        <end position="93"/>
    </location>
</feature>
<feature type="transmembrane region" description="Helical" evidence="7">
    <location>
        <begin position="289"/>
        <end position="314"/>
    </location>
</feature>
<organism evidence="8 9">
    <name type="scientific">Tistrella arctica</name>
    <dbReference type="NCBI Taxonomy" id="3133430"/>
    <lineage>
        <taxon>Bacteria</taxon>
        <taxon>Pseudomonadati</taxon>
        <taxon>Pseudomonadota</taxon>
        <taxon>Alphaproteobacteria</taxon>
        <taxon>Geminicoccales</taxon>
        <taxon>Geminicoccaceae</taxon>
        <taxon>Tistrella</taxon>
    </lineage>
</organism>
<accession>A0ABU9YFK3</accession>
<reference evidence="8 9" key="1">
    <citation type="submission" date="2024-03" db="EMBL/GenBank/DDBJ databases">
        <title>High-quality draft genome sequencing of Tistrella sp. BH-R2-4.</title>
        <authorList>
            <person name="Dong C."/>
        </authorList>
    </citation>
    <scope>NUCLEOTIDE SEQUENCE [LARGE SCALE GENOMIC DNA]</scope>
    <source>
        <strain evidence="8 9">BH-R2-4</strain>
    </source>
</reference>
<evidence type="ECO:0000256" key="1">
    <source>
        <dbReference type="ARBA" id="ARBA00004651"/>
    </source>
</evidence>
<keyword evidence="9" id="KW-1185">Reference proteome</keyword>
<keyword evidence="3 7" id="KW-0812">Transmembrane</keyword>
<comment type="caution">
    <text evidence="8">The sequence shown here is derived from an EMBL/GenBank/DDBJ whole genome shotgun (WGS) entry which is preliminary data.</text>
</comment>
<dbReference type="RefSeq" id="WP_345932306.1">
    <property type="nucleotide sequence ID" value="NZ_JBBKTV010000003.1"/>
</dbReference>
<dbReference type="InterPro" id="IPR001851">
    <property type="entry name" value="ABC_transp_permease"/>
</dbReference>
<dbReference type="EMBL" id="JBBKTW010000002">
    <property type="protein sequence ID" value="MEN2987557.1"/>
    <property type="molecule type" value="Genomic_DNA"/>
</dbReference>
<dbReference type="Pfam" id="PF02653">
    <property type="entry name" value="BPD_transp_2"/>
    <property type="match status" value="1"/>
</dbReference>
<dbReference type="PANTHER" id="PTHR30482">
    <property type="entry name" value="HIGH-AFFINITY BRANCHED-CHAIN AMINO ACID TRANSPORT SYSTEM PERMEASE"/>
    <property type="match status" value="1"/>
</dbReference>
<evidence type="ECO:0000313" key="9">
    <source>
        <dbReference type="Proteomes" id="UP001413721"/>
    </source>
</evidence>
<dbReference type="Proteomes" id="UP001413721">
    <property type="component" value="Unassembled WGS sequence"/>
</dbReference>
<evidence type="ECO:0000256" key="7">
    <source>
        <dbReference type="SAM" id="Phobius"/>
    </source>
</evidence>
<protein>
    <submittedName>
        <fullName evidence="8">Branched-chain amino acid ABC transporter permease</fullName>
    </submittedName>
</protein>
<keyword evidence="4 7" id="KW-1133">Transmembrane helix</keyword>
<dbReference type="InterPro" id="IPR043428">
    <property type="entry name" value="LivM-like"/>
</dbReference>
<feature type="transmembrane region" description="Helical" evidence="7">
    <location>
        <begin position="253"/>
        <end position="277"/>
    </location>
</feature>
<feature type="transmembrane region" description="Helical" evidence="7">
    <location>
        <begin position="154"/>
        <end position="170"/>
    </location>
</feature>